<dbReference type="AlphaFoldDB" id="A0A7J5XX51"/>
<feature type="transmembrane region" description="Helical" evidence="5">
    <location>
        <begin position="33"/>
        <end position="52"/>
    </location>
</feature>
<feature type="transmembrane region" description="Helical" evidence="5">
    <location>
        <begin position="311"/>
        <end position="333"/>
    </location>
</feature>
<feature type="transmembrane region" description="Helical" evidence="5">
    <location>
        <begin position="707"/>
        <end position="731"/>
    </location>
</feature>
<dbReference type="Pfam" id="PF07690">
    <property type="entry name" value="MFS_1"/>
    <property type="match status" value="1"/>
</dbReference>
<evidence type="ECO:0000256" key="5">
    <source>
        <dbReference type="SAM" id="Phobius"/>
    </source>
</evidence>
<evidence type="ECO:0000313" key="8">
    <source>
        <dbReference type="Proteomes" id="UP000518266"/>
    </source>
</evidence>
<dbReference type="SUPFAM" id="SSF103473">
    <property type="entry name" value="MFS general substrate transporter"/>
    <property type="match status" value="3"/>
</dbReference>
<sequence length="1012" mass="114419">MRILFTTLGAFLFYCIGYMTLPGIAYGIREWRTLLAVLSSTAVVYIPLWWFIPESPRWLITQGRVEEAEAIVREAARKNKIEAPAVIFKESEVVIIRLFLISSWEVSQLPHLLPSTEIFQKQWSRCRNVRGDTPPHKCFIPDNYSISEVWRNETIPLEMVDGISKSSSCSRLNLDIVRNYSQNNIIPNVDVNVSEIPLEKCLDGWTYSKEIYQSTIVTEVSDDKSSIIFPLSMFSWFPQRNGRIICYWDLVCDDKYKLPLSTSINYIGVLVGAFISGQMSDRYGRRPALFLMMILQTVAITAQIFSPNWEIFCFIFFFVGAGGFSNYTIAFVLGTEILSPKSRVIFCSMGVFMSSALGYLAMPAAAYFLRDWRMLLIPMAASGLIYVPIWWLVPESPRWLLSRGRVEEAEAILIGAAKSNNVEPPKAIFTQAEIDDAMSRKDKKYNFSVIVSSCNMFSLQCCAQFCGTSTIFSLTKKNHSTKQCKYYRSIPNVCLPSYVYSMCCLECLCRIVVTIGYYALVLNTSNLNGDPFLNCFLSGLVQLPAYIIALLLLQYCSRHLCQSSTLFFGGVMILCVHIIPTDSEIVPVLLEILGRFGMTSAFCVVYTFSSELFPTVIRSTAMSCCSMAARIGTIISPFIIYLGKTIQQGITIHIDGWVCHLWGPLVFPAARNFWKAFARNHGTNAADMRKMGDYDEDTAFLGQTGPFFWTTFFLLNTVFVSTGFNGLYMVFIGATPNHHCLIPDFNLTEEWTNAIIPFTLVNGEEVKSQCSRYSLDVVRNMSAEGLIPGRDVNLTDLAQEGCLDGWNYSKDIYQSNIVTEWDLVCDDQWKVPFASSTLFVGYLFGSLISGHVSDRFGRKKVVFISLVAQSVAVMLQSFSHSWQMFCVMFLFVGASQISLYISAFVLGTEVLSKTMRILFTTLGAFLFYCIGYMTLPWIAYGIREWRTLLAVLSSTAVVYIPLWFIPESPRWLITQGRMEEAEAIVREAARKNKIEAPAVIFKESEVQFTYCL</sequence>
<evidence type="ECO:0000256" key="4">
    <source>
        <dbReference type="ARBA" id="ARBA00023136"/>
    </source>
</evidence>
<dbReference type="InterPro" id="IPR005828">
    <property type="entry name" value="MFS_sugar_transport-like"/>
</dbReference>
<organism evidence="7 8">
    <name type="scientific">Dissostichus mawsoni</name>
    <name type="common">Antarctic cod</name>
    <dbReference type="NCBI Taxonomy" id="36200"/>
    <lineage>
        <taxon>Eukaryota</taxon>
        <taxon>Metazoa</taxon>
        <taxon>Chordata</taxon>
        <taxon>Craniata</taxon>
        <taxon>Vertebrata</taxon>
        <taxon>Euteleostomi</taxon>
        <taxon>Actinopterygii</taxon>
        <taxon>Neopterygii</taxon>
        <taxon>Teleostei</taxon>
        <taxon>Neoteleostei</taxon>
        <taxon>Acanthomorphata</taxon>
        <taxon>Eupercaria</taxon>
        <taxon>Perciformes</taxon>
        <taxon>Notothenioidei</taxon>
        <taxon>Nototheniidae</taxon>
        <taxon>Dissostichus</taxon>
    </lineage>
</organism>
<evidence type="ECO:0000313" key="7">
    <source>
        <dbReference type="EMBL" id="KAF3841147.1"/>
    </source>
</evidence>
<evidence type="ECO:0000256" key="2">
    <source>
        <dbReference type="ARBA" id="ARBA00022692"/>
    </source>
</evidence>
<name>A0A7J5XX51_DISMA</name>
<keyword evidence="2 5" id="KW-0812">Transmembrane</keyword>
<feature type="domain" description="Major facilitator superfamily (MFS) profile" evidence="6">
    <location>
        <begin position="176"/>
        <end position="681"/>
    </location>
</feature>
<keyword evidence="8" id="KW-1185">Reference proteome</keyword>
<dbReference type="PROSITE" id="PS50850">
    <property type="entry name" value="MFS"/>
    <property type="match status" value="2"/>
</dbReference>
<feature type="transmembrane region" description="Helical" evidence="5">
    <location>
        <begin position="375"/>
        <end position="393"/>
    </location>
</feature>
<dbReference type="GO" id="GO:0022857">
    <property type="term" value="F:transmembrane transporter activity"/>
    <property type="evidence" value="ECO:0007669"/>
    <property type="project" value="InterPro"/>
</dbReference>
<dbReference type="Pfam" id="PF00083">
    <property type="entry name" value="Sugar_tr"/>
    <property type="match status" value="2"/>
</dbReference>
<evidence type="ECO:0000259" key="6">
    <source>
        <dbReference type="PROSITE" id="PS50850"/>
    </source>
</evidence>
<feature type="transmembrane region" description="Helical" evidence="5">
    <location>
        <begin position="288"/>
        <end position="305"/>
    </location>
</feature>
<dbReference type="InterPro" id="IPR036259">
    <property type="entry name" value="MFS_trans_sf"/>
</dbReference>
<dbReference type="OrthoDB" id="3936150at2759"/>
<feature type="transmembrane region" description="Helical" evidence="5">
    <location>
        <begin position="945"/>
        <end position="965"/>
    </location>
</feature>
<feature type="domain" description="Major facilitator superfamily (MFS) profile" evidence="6">
    <location>
        <begin position="777"/>
        <end position="1012"/>
    </location>
</feature>
<keyword evidence="3 5" id="KW-1133">Transmembrane helix</keyword>
<feature type="transmembrane region" description="Helical" evidence="5">
    <location>
        <begin position="498"/>
        <end position="519"/>
    </location>
</feature>
<feature type="transmembrane region" description="Helical" evidence="5">
    <location>
        <begin position="531"/>
        <end position="553"/>
    </location>
</feature>
<accession>A0A7J5XX51</accession>
<feature type="transmembrane region" description="Helical" evidence="5">
    <location>
        <begin position="560"/>
        <end position="579"/>
    </location>
</feature>
<evidence type="ECO:0000256" key="3">
    <source>
        <dbReference type="ARBA" id="ARBA00022989"/>
    </source>
</evidence>
<dbReference type="EMBL" id="JAAKFY010000020">
    <property type="protein sequence ID" value="KAF3841147.1"/>
    <property type="molecule type" value="Genomic_DNA"/>
</dbReference>
<evidence type="ECO:0000256" key="1">
    <source>
        <dbReference type="ARBA" id="ARBA00004141"/>
    </source>
</evidence>
<feature type="transmembrane region" description="Helical" evidence="5">
    <location>
        <begin position="884"/>
        <end position="906"/>
    </location>
</feature>
<protein>
    <recommendedName>
        <fullName evidence="6">Major facilitator superfamily (MFS) profile domain-containing protein</fullName>
    </recommendedName>
</protein>
<dbReference type="Gene3D" id="1.20.1250.20">
    <property type="entry name" value="MFS general substrate transporter like domains"/>
    <property type="match status" value="3"/>
</dbReference>
<feature type="transmembrane region" description="Helical" evidence="5">
    <location>
        <begin position="918"/>
        <end position="939"/>
    </location>
</feature>
<comment type="subcellular location">
    <subcellularLocation>
        <location evidence="1">Membrane</location>
        <topology evidence="1">Multi-pass membrane protein</topology>
    </subcellularLocation>
</comment>
<keyword evidence="4 5" id="KW-0472">Membrane</keyword>
<gene>
    <name evidence="7" type="ORF">F7725_007009</name>
</gene>
<feature type="transmembrane region" description="Helical" evidence="5">
    <location>
        <begin position="585"/>
        <end position="608"/>
    </location>
</feature>
<dbReference type="PANTHER" id="PTHR24064">
    <property type="entry name" value="SOLUTE CARRIER FAMILY 22 MEMBER"/>
    <property type="match status" value="1"/>
</dbReference>
<proteinExistence type="predicted"/>
<dbReference type="InterPro" id="IPR011701">
    <property type="entry name" value="MFS"/>
</dbReference>
<dbReference type="GO" id="GO:0016020">
    <property type="term" value="C:membrane"/>
    <property type="evidence" value="ECO:0007669"/>
    <property type="project" value="UniProtKB-SubCell"/>
</dbReference>
<reference evidence="7 8" key="1">
    <citation type="submission" date="2020-03" db="EMBL/GenBank/DDBJ databases">
        <title>Dissostichus mawsoni Genome sequencing and assembly.</title>
        <authorList>
            <person name="Park H."/>
        </authorList>
    </citation>
    <scope>NUCLEOTIDE SEQUENCE [LARGE SCALE GENOMIC DNA]</scope>
    <source>
        <strain evidence="7">DM0001</strain>
        <tissue evidence="7">Muscle</tissue>
    </source>
</reference>
<dbReference type="InterPro" id="IPR020846">
    <property type="entry name" value="MFS_dom"/>
</dbReference>
<dbReference type="Proteomes" id="UP000518266">
    <property type="component" value="Unassembled WGS sequence"/>
</dbReference>
<feature type="transmembrane region" description="Helical" evidence="5">
    <location>
        <begin position="345"/>
        <end position="369"/>
    </location>
</feature>
<comment type="caution">
    <text evidence="7">The sequence shown here is derived from an EMBL/GenBank/DDBJ whole genome shotgun (WGS) entry which is preliminary data.</text>
</comment>